<proteinExistence type="predicted"/>
<dbReference type="Pfam" id="PF01682">
    <property type="entry name" value="DB"/>
    <property type="match status" value="1"/>
</dbReference>
<evidence type="ECO:0000313" key="3">
    <source>
        <dbReference type="Proteomes" id="UP000276776"/>
    </source>
</evidence>
<reference evidence="4" key="1">
    <citation type="submission" date="2017-02" db="UniProtKB">
        <authorList>
            <consortium name="WormBaseParasite"/>
        </authorList>
    </citation>
    <scope>IDENTIFICATION</scope>
</reference>
<dbReference type="OrthoDB" id="5843172at2759"/>
<keyword evidence="3" id="KW-1185">Reference proteome</keyword>
<dbReference type="Proteomes" id="UP000276776">
    <property type="component" value="Unassembled WGS sequence"/>
</dbReference>
<reference evidence="2 3" key="2">
    <citation type="submission" date="2018-11" db="EMBL/GenBank/DDBJ databases">
        <authorList>
            <consortium name="Pathogen Informatics"/>
        </authorList>
    </citation>
    <scope>NUCLEOTIDE SEQUENCE [LARGE SCALE GENOMIC DNA]</scope>
</reference>
<dbReference type="InterPro" id="IPR002602">
    <property type="entry name" value="DB"/>
</dbReference>
<dbReference type="AlphaFoldDB" id="A0A0N5CZI7"/>
<evidence type="ECO:0000313" key="4">
    <source>
        <dbReference type="WBParaSite" id="TCLT_0000590701-mRNA-1"/>
    </source>
</evidence>
<protein>
    <submittedName>
        <fullName evidence="4">DB domain-containing protein</fullName>
    </submittedName>
</protein>
<dbReference type="PANTHER" id="PTHR46705">
    <property type="entry name" value="PROTEIN CBG09805"/>
    <property type="match status" value="1"/>
</dbReference>
<accession>A0A0N5CZI7</accession>
<evidence type="ECO:0000313" key="2">
    <source>
        <dbReference type="EMBL" id="VDN03189.1"/>
    </source>
</evidence>
<name>A0A0N5CZI7_THECL</name>
<dbReference type="STRING" id="103827.A0A0N5CZI7"/>
<dbReference type="PANTHER" id="PTHR46705:SF12">
    <property type="entry name" value="DOMAIN OF UNKNOWN FUNCTION DB DOMAIN-CONTAINING PROTEIN"/>
    <property type="match status" value="1"/>
</dbReference>
<sequence>MSRQQVMALTTKLRDSNQNYQYRWNRYLNTWQYTPLEINNFQVGRFNNANQPITMKQYPNVMQTYSSPQTDIITSQYRHMQLPYTYITKPLLRETQTNITQYSSANAVQKLTPQSISDLNSAQQQFLSSSSATPNYQHSLQQQNNEQLFPLWKPYQTVLKPDFSNAERRLKKCCSRLDKADPSCKERFCGFDALEPQTVLFYLATCQPRGPTVGQMWDCASSRQNHTECCIRKGVMPQCLVYCETTNGVPTNYVKYLFCLGNFRQVRDCFREHLESNHNLYGDW</sequence>
<evidence type="ECO:0000259" key="1">
    <source>
        <dbReference type="Pfam" id="PF01682"/>
    </source>
</evidence>
<gene>
    <name evidence="2" type="ORF">TCLT_LOCUS5896</name>
</gene>
<dbReference type="WBParaSite" id="TCLT_0000590701-mRNA-1">
    <property type="protein sequence ID" value="TCLT_0000590701-mRNA-1"/>
    <property type="gene ID" value="TCLT_0000590701"/>
</dbReference>
<organism evidence="4">
    <name type="scientific">Thelazia callipaeda</name>
    <name type="common">Oriental eyeworm</name>
    <name type="synonym">Parasitic nematode</name>
    <dbReference type="NCBI Taxonomy" id="103827"/>
    <lineage>
        <taxon>Eukaryota</taxon>
        <taxon>Metazoa</taxon>
        <taxon>Ecdysozoa</taxon>
        <taxon>Nematoda</taxon>
        <taxon>Chromadorea</taxon>
        <taxon>Rhabditida</taxon>
        <taxon>Spirurina</taxon>
        <taxon>Spiruromorpha</taxon>
        <taxon>Thelazioidea</taxon>
        <taxon>Thelaziidae</taxon>
        <taxon>Thelazia</taxon>
    </lineage>
</organism>
<dbReference type="EMBL" id="UYYF01004371">
    <property type="protein sequence ID" value="VDN03189.1"/>
    <property type="molecule type" value="Genomic_DNA"/>
</dbReference>
<feature type="domain" description="Domain of unknown function DB" evidence="1">
    <location>
        <begin position="173"/>
        <end position="270"/>
    </location>
</feature>